<evidence type="ECO:0000256" key="5">
    <source>
        <dbReference type="ARBA" id="ARBA00022989"/>
    </source>
</evidence>
<protein>
    <recommendedName>
        <fullName evidence="7">UPF0056 membrane protein</fullName>
    </recommendedName>
</protein>
<evidence type="ECO:0000313" key="11">
    <source>
        <dbReference type="Proteomes" id="UP000264693"/>
    </source>
</evidence>
<sequence length="203" mass="22063">MEFSSYFISIYLKMFFIMTPFFVLSVFLTVTNESTIKQRHALAIKITISVIIMSLVLLFFGQHIFAVFGITLDAFKIGAGALLFLTAVELINGNKDRQEINNKSVLDLAVVPLAIPVTMGPGTIGVLLVMGAEFNTFAKLMIGSLALVMAIFTIGVMLYLSSHIEKIVGKQGLMVISKITGLFLAALSAQIIFSGIKSFLNLG</sequence>
<feature type="transmembrane region" description="Helical" evidence="7">
    <location>
        <begin position="172"/>
        <end position="193"/>
    </location>
</feature>
<reference evidence="8 11" key="3">
    <citation type="submission" date="2018-08" db="EMBL/GenBank/DDBJ databases">
        <title>Complete genome of the Arcobacter marinus type strain JCM 15502.</title>
        <authorList>
            <person name="Miller W.G."/>
            <person name="Yee E."/>
            <person name="Huynh S."/>
            <person name="Parker C.T."/>
        </authorList>
    </citation>
    <scope>NUCLEOTIDE SEQUENCE [LARGE SCALE GENOMIC DNA]</scope>
    <source>
        <strain evidence="8 11">JCM 15502</strain>
    </source>
</reference>
<gene>
    <name evidence="8" type="ORF">AMRN_2610</name>
    <name evidence="9" type="ORF">CPH92_10925</name>
</gene>
<dbReference type="Pfam" id="PF01914">
    <property type="entry name" value="MarC"/>
    <property type="match status" value="1"/>
</dbReference>
<evidence type="ECO:0000256" key="1">
    <source>
        <dbReference type="ARBA" id="ARBA00004651"/>
    </source>
</evidence>
<feature type="transmembrane region" description="Helical" evidence="7">
    <location>
        <begin position="6"/>
        <end position="30"/>
    </location>
</feature>
<organism evidence="8 11">
    <name type="scientific">Malaciobacter marinus</name>
    <dbReference type="NCBI Taxonomy" id="505249"/>
    <lineage>
        <taxon>Bacteria</taxon>
        <taxon>Pseudomonadati</taxon>
        <taxon>Campylobacterota</taxon>
        <taxon>Epsilonproteobacteria</taxon>
        <taxon>Campylobacterales</taxon>
        <taxon>Arcobacteraceae</taxon>
        <taxon>Malaciobacter</taxon>
    </lineage>
</organism>
<keyword evidence="3" id="KW-1003">Cell membrane</keyword>
<dbReference type="PANTHER" id="PTHR33508:SF1">
    <property type="entry name" value="UPF0056 MEMBRANE PROTEIN YHCE"/>
    <property type="match status" value="1"/>
</dbReference>
<evidence type="ECO:0000256" key="7">
    <source>
        <dbReference type="RuleBase" id="RU362048"/>
    </source>
</evidence>
<dbReference type="Proteomes" id="UP000224740">
    <property type="component" value="Unassembled WGS sequence"/>
</dbReference>
<dbReference type="PANTHER" id="PTHR33508">
    <property type="entry name" value="UPF0056 MEMBRANE PROTEIN YHCE"/>
    <property type="match status" value="1"/>
</dbReference>
<reference evidence="9" key="2">
    <citation type="submission" date="2017-09" db="EMBL/GenBank/DDBJ databases">
        <authorList>
            <person name="Perez-Cataluna A."/>
            <person name="Figueras M.J."/>
            <person name="Salas-Masso N."/>
        </authorList>
    </citation>
    <scope>NUCLEOTIDE SEQUENCE</scope>
    <source>
        <strain evidence="9">CECT 7727</strain>
    </source>
</reference>
<dbReference type="GO" id="GO:0005886">
    <property type="term" value="C:plasma membrane"/>
    <property type="evidence" value="ECO:0007669"/>
    <property type="project" value="UniProtKB-SubCell"/>
</dbReference>
<dbReference type="KEGG" id="amar:AMRN_2610"/>
<feature type="transmembrane region" description="Helical" evidence="7">
    <location>
        <begin position="140"/>
        <end position="160"/>
    </location>
</feature>
<accession>A0A347TNY0</accession>
<keyword evidence="4 7" id="KW-0812">Transmembrane</keyword>
<evidence type="ECO:0000313" key="8">
    <source>
        <dbReference type="EMBL" id="AXX88308.1"/>
    </source>
</evidence>
<dbReference type="EMBL" id="CP032101">
    <property type="protein sequence ID" value="AXX88308.1"/>
    <property type="molecule type" value="Genomic_DNA"/>
</dbReference>
<keyword evidence="6 7" id="KW-0472">Membrane</keyword>
<dbReference type="EMBL" id="NXAO01000050">
    <property type="protein sequence ID" value="PHO14609.1"/>
    <property type="molecule type" value="Genomic_DNA"/>
</dbReference>
<evidence type="ECO:0000256" key="4">
    <source>
        <dbReference type="ARBA" id="ARBA00022692"/>
    </source>
</evidence>
<dbReference type="AlphaFoldDB" id="A0A347TNY0"/>
<comment type="subcellular location">
    <subcellularLocation>
        <location evidence="1 7">Cell membrane</location>
        <topology evidence="1 7">Multi-pass membrane protein</topology>
    </subcellularLocation>
</comment>
<feature type="transmembrane region" description="Helical" evidence="7">
    <location>
        <begin position="74"/>
        <end position="93"/>
    </location>
</feature>
<name>A0A347TNY0_9BACT</name>
<evidence type="ECO:0000313" key="9">
    <source>
        <dbReference type="EMBL" id="PHO14609.1"/>
    </source>
</evidence>
<evidence type="ECO:0000256" key="2">
    <source>
        <dbReference type="ARBA" id="ARBA00009784"/>
    </source>
</evidence>
<keyword evidence="5 7" id="KW-1133">Transmembrane helix</keyword>
<proteinExistence type="inferred from homology"/>
<evidence type="ECO:0000256" key="3">
    <source>
        <dbReference type="ARBA" id="ARBA00022475"/>
    </source>
</evidence>
<comment type="similarity">
    <text evidence="2 7">Belongs to the UPF0056 (MarC) family.</text>
</comment>
<evidence type="ECO:0000256" key="6">
    <source>
        <dbReference type="ARBA" id="ARBA00023136"/>
    </source>
</evidence>
<feature type="transmembrane region" description="Helical" evidence="7">
    <location>
        <begin position="105"/>
        <end position="128"/>
    </location>
</feature>
<evidence type="ECO:0000313" key="10">
    <source>
        <dbReference type="Proteomes" id="UP000224740"/>
    </source>
</evidence>
<feature type="transmembrane region" description="Helical" evidence="7">
    <location>
        <begin position="42"/>
        <end position="68"/>
    </location>
</feature>
<reference evidence="10" key="1">
    <citation type="submission" date="2017-09" db="EMBL/GenBank/DDBJ databases">
        <title>Arcobacter canalis sp. nov., a new species isolated from a water canal contaminated with urban sewage.</title>
        <authorList>
            <person name="Perez-Cataluna A."/>
            <person name="Salas-Masso N."/>
            <person name="Figueras M.J."/>
        </authorList>
    </citation>
    <scope>NUCLEOTIDE SEQUENCE [LARGE SCALE GENOMIC DNA]</scope>
    <source>
        <strain evidence="10">CECT 7727</strain>
    </source>
</reference>
<keyword evidence="10" id="KW-1185">Reference proteome</keyword>
<dbReference type="Proteomes" id="UP000264693">
    <property type="component" value="Chromosome"/>
</dbReference>
<dbReference type="InterPro" id="IPR002771">
    <property type="entry name" value="Multi_antbiot-R_MarC"/>
</dbReference>
<dbReference type="NCBIfam" id="TIGR00427">
    <property type="entry name" value="NAAT family transporter"/>
    <property type="match status" value="1"/>
</dbReference>
<dbReference type="RefSeq" id="WP_099311813.1">
    <property type="nucleotide sequence ID" value="NZ_CP032101.1"/>
</dbReference>